<evidence type="ECO:0000313" key="2">
    <source>
        <dbReference type="Proteomes" id="UP001497535"/>
    </source>
</evidence>
<reference evidence="1" key="1">
    <citation type="submission" date="2023-11" db="EMBL/GenBank/DDBJ databases">
        <authorList>
            <person name="Poullet M."/>
        </authorList>
    </citation>
    <scope>NUCLEOTIDE SEQUENCE</scope>
    <source>
        <strain evidence="1">E1834</strain>
    </source>
</reference>
<proteinExistence type="predicted"/>
<keyword evidence="2" id="KW-1185">Reference proteome</keyword>
<name>A0ACB1A2H8_MELEN</name>
<dbReference type="EMBL" id="CAVMJV010000054">
    <property type="protein sequence ID" value="CAK5084548.1"/>
    <property type="molecule type" value="Genomic_DNA"/>
</dbReference>
<dbReference type="Proteomes" id="UP001497535">
    <property type="component" value="Unassembled WGS sequence"/>
</dbReference>
<comment type="caution">
    <text evidence="1">The sequence shown here is derived from an EMBL/GenBank/DDBJ whole genome shotgun (WGS) entry which is preliminary data.</text>
</comment>
<accession>A0ACB1A2H8</accession>
<protein>
    <submittedName>
        <fullName evidence="1">Uncharacterized protein</fullName>
    </submittedName>
</protein>
<sequence length="242" mass="26853">MTTTEGELINYNGIDSGVGGSGESSGDQKTSPTTKSISEINQNNFNNWAFSTSAASPSSSFSSPSTGMLANVVGYARSRLFKNANDGLLMPGEKAINDEQTSFHHSSFTSIPTNSKDLNLQQQTLAFAQPLKNKVFEEEKNKIKNKSCPVQRKQLFSLTNEQLKEQKNKKCFSQPFCKERLSPSIGSRDSVIIENSLSNNNSIYSSKTSFYNGDYCKSINENKKEEEYWQLFAVSLHKVGCF</sequence>
<evidence type="ECO:0000313" key="1">
    <source>
        <dbReference type="EMBL" id="CAK5084548.1"/>
    </source>
</evidence>
<organism evidence="1 2">
    <name type="scientific">Meloidogyne enterolobii</name>
    <name type="common">Root-knot nematode worm</name>
    <name type="synonym">Meloidogyne mayaguensis</name>
    <dbReference type="NCBI Taxonomy" id="390850"/>
    <lineage>
        <taxon>Eukaryota</taxon>
        <taxon>Metazoa</taxon>
        <taxon>Ecdysozoa</taxon>
        <taxon>Nematoda</taxon>
        <taxon>Chromadorea</taxon>
        <taxon>Rhabditida</taxon>
        <taxon>Tylenchina</taxon>
        <taxon>Tylenchomorpha</taxon>
        <taxon>Tylenchoidea</taxon>
        <taxon>Meloidogynidae</taxon>
        <taxon>Meloidogyninae</taxon>
        <taxon>Meloidogyne</taxon>
    </lineage>
</organism>
<gene>
    <name evidence="1" type="ORF">MENTE1834_LOCUS31942</name>
</gene>